<dbReference type="Pfam" id="PF03372">
    <property type="entry name" value="Exo_endo_phos"/>
    <property type="match status" value="1"/>
</dbReference>
<dbReference type="PANTHER" id="PTHR14859:SF1">
    <property type="entry name" value="PGAP2-INTERACTING PROTEIN"/>
    <property type="match status" value="1"/>
</dbReference>
<feature type="transmembrane region" description="Helical" evidence="1">
    <location>
        <begin position="39"/>
        <end position="62"/>
    </location>
</feature>
<dbReference type="RefSeq" id="WP_073046639.1">
    <property type="nucleotide sequence ID" value="NZ_FQUO01000017.1"/>
</dbReference>
<dbReference type="GO" id="GO:0016020">
    <property type="term" value="C:membrane"/>
    <property type="evidence" value="ECO:0007669"/>
    <property type="project" value="GOC"/>
</dbReference>
<keyword evidence="3" id="KW-0269">Exonuclease</keyword>
<dbReference type="PANTHER" id="PTHR14859">
    <property type="entry name" value="CALCOFLUOR WHITE HYPERSENSITIVE PROTEIN PRECURSOR"/>
    <property type="match status" value="1"/>
</dbReference>
<name>A0A1M5GUY7_9BACT</name>
<dbReference type="InterPro" id="IPR005135">
    <property type="entry name" value="Endo/exonuclease/phosphatase"/>
</dbReference>
<dbReference type="EMBL" id="FQUO01000017">
    <property type="protein sequence ID" value="SHG07517.1"/>
    <property type="molecule type" value="Genomic_DNA"/>
</dbReference>
<proteinExistence type="predicted"/>
<dbReference type="GO" id="GO:0004519">
    <property type="term" value="F:endonuclease activity"/>
    <property type="evidence" value="ECO:0007669"/>
    <property type="project" value="UniProtKB-KW"/>
</dbReference>
<accession>A0A1M5GUY7</accession>
<dbReference type="GO" id="GO:0004527">
    <property type="term" value="F:exonuclease activity"/>
    <property type="evidence" value="ECO:0007669"/>
    <property type="project" value="UniProtKB-KW"/>
</dbReference>
<feature type="transmembrane region" description="Helical" evidence="1">
    <location>
        <begin position="12"/>
        <end position="33"/>
    </location>
</feature>
<feature type="domain" description="Endonuclease/exonuclease/phosphatase" evidence="2">
    <location>
        <begin position="108"/>
        <end position="361"/>
    </location>
</feature>
<dbReference type="CDD" id="cd09084">
    <property type="entry name" value="EEP-2"/>
    <property type="match status" value="1"/>
</dbReference>
<protein>
    <submittedName>
        <fullName evidence="3">Metal-dependent hydrolase, endonuclease/exonuclease/phosphatase family</fullName>
    </submittedName>
</protein>
<dbReference type="Proteomes" id="UP000184368">
    <property type="component" value="Unassembled WGS sequence"/>
</dbReference>
<keyword evidence="1" id="KW-0812">Transmembrane</keyword>
<dbReference type="OrthoDB" id="635146at2"/>
<dbReference type="GO" id="GO:0006506">
    <property type="term" value="P:GPI anchor biosynthetic process"/>
    <property type="evidence" value="ECO:0007669"/>
    <property type="project" value="TreeGrafter"/>
</dbReference>
<organism evidence="3 4">
    <name type="scientific">Cnuella takakiae</name>
    <dbReference type="NCBI Taxonomy" id="1302690"/>
    <lineage>
        <taxon>Bacteria</taxon>
        <taxon>Pseudomonadati</taxon>
        <taxon>Bacteroidota</taxon>
        <taxon>Chitinophagia</taxon>
        <taxon>Chitinophagales</taxon>
        <taxon>Chitinophagaceae</taxon>
        <taxon>Cnuella</taxon>
    </lineage>
</organism>
<keyword evidence="4" id="KW-1185">Reference proteome</keyword>
<keyword evidence="1" id="KW-0472">Membrane</keyword>
<reference evidence="3 4" key="1">
    <citation type="submission" date="2016-11" db="EMBL/GenBank/DDBJ databases">
        <authorList>
            <person name="Jaros S."/>
            <person name="Januszkiewicz K."/>
            <person name="Wedrychowicz H."/>
        </authorList>
    </citation>
    <scope>NUCLEOTIDE SEQUENCE [LARGE SCALE GENOMIC DNA]</scope>
    <source>
        <strain evidence="3 4">DSM 26897</strain>
    </source>
</reference>
<dbReference type="Gene3D" id="3.60.10.10">
    <property type="entry name" value="Endonuclease/exonuclease/phosphatase"/>
    <property type="match status" value="1"/>
</dbReference>
<dbReference type="InterPro" id="IPR051916">
    <property type="entry name" value="GPI-anchor_lipid_remodeler"/>
</dbReference>
<evidence type="ECO:0000256" key="1">
    <source>
        <dbReference type="SAM" id="Phobius"/>
    </source>
</evidence>
<keyword evidence="3" id="KW-0540">Nuclease</keyword>
<keyword evidence="1" id="KW-1133">Transmembrane helix</keyword>
<sequence>MAVSFTRIAKRFFLFLHVGAALLFLVAAFGSFISPQHWWGVTFLGLGFPILLLVLIAFIFFWIIFGPRYILISLLAMGIGYQSILRFVTLRPLPDFIDKKEAGNIRVLHWNVARFIEVNRNDNKGSRTRQKMLDLIRKQNPDIICMSEFYKSTNPAQYNNVRYLQEELGYPYFYFGGNQIVTDEWFGQAIFSRFPIIDSAKIYFPKPGIHEALIMADVVHEGDTLRVMTTHLQSVQFRPEDYQNIEEIKDRDDSLLQNSRGILGKLKFAGQQRAVQAKLVREQVERSPYPVVLTGDFNDIPNSFTYRHISKGMQDVFLEKGFGIGRTFTGISPTLRIDYILTSKDFAVMQFQRLVRDLSDHYPLVADLKLHPPATIEKQ</sequence>
<dbReference type="STRING" id="1302690.BUE76_02435"/>
<evidence type="ECO:0000313" key="4">
    <source>
        <dbReference type="Proteomes" id="UP000184368"/>
    </source>
</evidence>
<evidence type="ECO:0000259" key="2">
    <source>
        <dbReference type="Pfam" id="PF03372"/>
    </source>
</evidence>
<evidence type="ECO:0000313" key="3">
    <source>
        <dbReference type="EMBL" id="SHG07517.1"/>
    </source>
</evidence>
<keyword evidence="3" id="KW-0378">Hydrolase</keyword>
<dbReference type="SUPFAM" id="SSF56219">
    <property type="entry name" value="DNase I-like"/>
    <property type="match status" value="1"/>
</dbReference>
<gene>
    <name evidence="3" type="ORF">SAMN05444008_11769</name>
</gene>
<keyword evidence="3" id="KW-0255">Endonuclease</keyword>
<dbReference type="AlphaFoldDB" id="A0A1M5GUY7"/>
<dbReference type="InterPro" id="IPR036691">
    <property type="entry name" value="Endo/exonu/phosph_ase_sf"/>
</dbReference>
<feature type="transmembrane region" description="Helical" evidence="1">
    <location>
        <begin position="69"/>
        <end position="88"/>
    </location>
</feature>